<name>A0AAP2S610_9PSED</name>
<dbReference type="Proteomes" id="UP000814126">
    <property type="component" value="Unassembled WGS sequence"/>
</dbReference>
<evidence type="ECO:0000313" key="2">
    <source>
        <dbReference type="EMBL" id="MCF5658208.1"/>
    </source>
</evidence>
<dbReference type="Gene3D" id="3.40.630.30">
    <property type="match status" value="1"/>
</dbReference>
<proteinExistence type="predicted"/>
<feature type="domain" description="BioF2-like acetyltransferase" evidence="1">
    <location>
        <begin position="175"/>
        <end position="280"/>
    </location>
</feature>
<comment type="caution">
    <text evidence="2">The sequence shown here is derived from an EMBL/GenBank/DDBJ whole genome shotgun (WGS) entry which is preliminary data.</text>
</comment>
<gene>
    <name evidence="2" type="ORF">GIV46_24760</name>
</gene>
<sequence length="313" mass="35686">MVICELYQQDAESQWNEFVRASKTPLFIFERPFMDYHADRFNDFSLLFKEEDQLLAVLPANIVNNVVYSHGGLTFGGLILSHKVKAEKVIEILQTLKIFLKEKTVSRLEYKSIPYIFTTNPAQEDLYALSIVGATLFRRDISSVIDMEREPKFSKGRKWLIARAKKNGLCVEESTDWSAYHALLSSVLSKHSATPTHSIDEMALLHERFPENIRLRVVRKDGELICGVLLFAYEQVLHTQYIAANEVGRESGALDLTLASCIDEARRSDKAYFSFGISTERGGLYLNTGLIAQKESFSARAIVHDFYRLELND</sequence>
<dbReference type="SUPFAM" id="SSF55729">
    <property type="entry name" value="Acyl-CoA N-acyltransferases (Nat)"/>
    <property type="match status" value="1"/>
</dbReference>
<dbReference type="InterPro" id="IPR038740">
    <property type="entry name" value="BioF2-like_GNAT_dom"/>
</dbReference>
<dbReference type="AlphaFoldDB" id="A0AAP2S610"/>
<protein>
    <submittedName>
        <fullName evidence="2">GNAT family N-acetyltransferase</fullName>
    </submittedName>
</protein>
<evidence type="ECO:0000313" key="3">
    <source>
        <dbReference type="Proteomes" id="UP000814126"/>
    </source>
</evidence>
<organism evidence="2 3">
    <name type="scientific">Pseudomonas poae</name>
    <dbReference type="NCBI Taxonomy" id="200451"/>
    <lineage>
        <taxon>Bacteria</taxon>
        <taxon>Pseudomonadati</taxon>
        <taxon>Pseudomonadota</taxon>
        <taxon>Gammaproteobacteria</taxon>
        <taxon>Pseudomonadales</taxon>
        <taxon>Pseudomonadaceae</taxon>
        <taxon>Pseudomonas</taxon>
    </lineage>
</organism>
<dbReference type="InterPro" id="IPR016181">
    <property type="entry name" value="Acyl_CoA_acyltransferase"/>
</dbReference>
<evidence type="ECO:0000259" key="1">
    <source>
        <dbReference type="Pfam" id="PF13480"/>
    </source>
</evidence>
<dbReference type="RefSeq" id="WP_065869608.1">
    <property type="nucleotide sequence ID" value="NZ_CP142150.1"/>
</dbReference>
<reference evidence="2" key="1">
    <citation type="submission" date="2019-11" db="EMBL/GenBank/DDBJ databases">
        <title>Epiphytic Pseudomonas syringae from cherry orchards.</title>
        <authorList>
            <person name="Hulin M.T."/>
        </authorList>
    </citation>
    <scope>NUCLEOTIDE SEQUENCE</scope>
    <source>
        <strain evidence="2">PA-2-1F</strain>
    </source>
</reference>
<dbReference type="Pfam" id="PF13480">
    <property type="entry name" value="Acetyltransf_6"/>
    <property type="match status" value="1"/>
</dbReference>
<dbReference type="EMBL" id="WJZX01000216">
    <property type="protein sequence ID" value="MCF5658208.1"/>
    <property type="molecule type" value="Genomic_DNA"/>
</dbReference>
<accession>A0AAP2S610</accession>